<dbReference type="AlphaFoldDB" id="A0A6A6NZC7"/>
<protein>
    <submittedName>
        <fullName evidence="1">Uncharacterized protein</fullName>
    </submittedName>
</protein>
<proteinExistence type="predicted"/>
<evidence type="ECO:0000313" key="1">
    <source>
        <dbReference type="EMBL" id="KAF2457105.1"/>
    </source>
</evidence>
<keyword evidence="2" id="KW-1185">Reference proteome</keyword>
<sequence length="165" mass="18786">MRSTYRIGVTSILALLVFYLLRTTYHFGDANRTLHERLRDLQQHIPWHHEDHVTQTPLFIGFSHNWPMLHQTVASFVAMGWPASDIIVVDNTGTFDSNARGLLSPANPAYMNTTNLRQLGVDVLIVPTLLTFSQLQNFFLPTANTRGYGGYYWAHQDVVMLADPE</sequence>
<dbReference type="Proteomes" id="UP000799766">
    <property type="component" value="Unassembled WGS sequence"/>
</dbReference>
<dbReference type="OrthoDB" id="3527108at2759"/>
<gene>
    <name evidence="1" type="ORF">BDY21DRAFT_344946</name>
</gene>
<organism evidence="1 2">
    <name type="scientific">Lineolata rhizophorae</name>
    <dbReference type="NCBI Taxonomy" id="578093"/>
    <lineage>
        <taxon>Eukaryota</taxon>
        <taxon>Fungi</taxon>
        <taxon>Dikarya</taxon>
        <taxon>Ascomycota</taxon>
        <taxon>Pezizomycotina</taxon>
        <taxon>Dothideomycetes</taxon>
        <taxon>Dothideomycetes incertae sedis</taxon>
        <taxon>Lineolatales</taxon>
        <taxon>Lineolataceae</taxon>
        <taxon>Lineolata</taxon>
    </lineage>
</organism>
<name>A0A6A6NZC7_9PEZI</name>
<evidence type="ECO:0000313" key="2">
    <source>
        <dbReference type="Proteomes" id="UP000799766"/>
    </source>
</evidence>
<reference evidence="1" key="1">
    <citation type="journal article" date="2020" name="Stud. Mycol.">
        <title>101 Dothideomycetes genomes: a test case for predicting lifestyles and emergence of pathogens.</title>
        <authorList>
            <person name="Haridas S."/>
            <person name="Albert R."/>
            <person name="Binder M."/>
            <person name="Bloem J."/>
            <person name="Labutti K."/>
            <person name="Salamov A."/>
            <person name="Andreopoulos B."/>
            <person name="Baker S."/>
            <person name="Barry K."/>
            <person name="Bills G."/>
            <person name="Bluhm B."/>
            <person name="Cannon C."/>
            <person name="Castanera R."/>
            <person name="Culley D."/>
            <person name="Daum C."/>
            <person name="Ezra D."/>
            <person name="Gonzalez J."/>
            <person name="Henrissat B."/>
            <person name="Kuo A."/>
            <person name="Liang C."/>
            <person name="Lipzen A."/>
            <person name="Lutzoni F."/>
            <person name="Magnuson J."/>
            <person name="Mondo S."/>
            <person name="Nolan M."/>
            <person name="Ohm R."/>
            <person name="Pangilinan J."/>
            <person name="Park H.-J."/>
            <person name="Ramirez L."/>
            <person name="Alfaro M."/>
            <person name="Sun H."/>
            <person name="Tritt A."/>
            <person name="Yoshinaga Y."/>
            <person name="Zwiers L.-H."/>
            <person name="Turgeon B."/>
            <person name="Goodwin S."/>
            <person name="Spatafora J."/>
            <person name="Crous P."/>
            <person name="Grigoriev I."/>
        </authorList>
    </citation>
    <scope>NUCLEOTIDE SEQUENCE</scope>
    <source>
        <strain evidence="1">ATCC 16933</strain>
    </source>
</reference>
<accession>A0A6A6NZC7</accession>
<dbReference type="EMBL" id="MU001681">
    <property type="protein sequence ID" value="KAF2457105.1"/>
    <property type="molecule type" value="Genomic_DNA"/>
</dbReference>